<dbReference type="RefSeq" id="WP_150864972.1">
    <property type="nucleotide sequence ID" value="NZ_VYXP01000008.1"/>
</dbReference>
<dbReference type="EMBL" id="VYXP01000008">
    <property type="protein sequence ID" value="KAA9130307.1"/>
    <property type="molecule type" value="Genomic_DNA"/>
</dbReference>
<dbReference type="PANTHER" id="PTHR45947:SF3">
    <property type="entry name" value="SULFOQUINOVOSYL TRANSFERASE SQD2"/>
    <property type="match status" value="1"/>
</dbReference>
<feature type="domain" description="Glycosyltransferase subfamily 4-like N-terminal" evidence="2">
    <location>
        <begin position="25"/>
        <end position="176"/>
    </location>
</feature>
<evidence type="ECO:0000313" key="3">
    <source>
        <dbReference type="EMBL" id="KAA9130307.1"/>
    </source>
</evidence>
<dbReference type="AlphaFoldDB" id="A0A5N0T836"/>
<dbReference type="Proteomes" id="UP000325372">
    <property type="component" value="Unassembled WGS sequence"/>
</dbReference>
<keyword evidence="4" id="KW-1185">Reference proteome</keyword>
<dbReference type="PANTHER" id="PTHR45947">
    <property type="entry name" value="SULFOQUINOVOSYL TRANSFERASE SQD2"/>
    <property type="match status" value="1"/>
</dbReference>
<dbReference type="Pfam" id="PF13692">
    <property type="entry name" value="Glyco_trans_1_4"/>
    <property type="match status" value="1"/>
</dbReference>
<evidence type="ECO:0000313" key="4">
    <source>
        <dbReference type="Proteomes" id="UP000325372"/>
    </source>
</evidence>
<feature type="region of interest" description="Disordered" evidence="1">
    <location>
        <begin position="335"/>
        <end position="366"/>
    </location>
</feature>
<keyword evidence="3" id="KW-0808">Transferase</keyword>
<dbReference type="InterPro" id="IPR050194">
    <property type="entry name" value="Glycosyltransferase_grp1"/>
</dbReference>
<dbReference type="InterPro" id="IPR028098">
    <property type="entry name" value="Glyco_trans_4-like_N"/>
</dbReference>
<sequence length="366" mass="40495">MSKRKTPDPRIRSVALVTDAWAPQVNGVVTTMRNTSERIRRRGLDLTLVTPDQFRSIPCPGYKEIRLALKPYSKVARMLDEGQPDVIHIATEGPLGMAARRYCLKNNLPFATSFHTRFPEYIRLRAPIPVDWSYGFLRRFHAPARKTLVRTRTQKKELGERGFEHMKVWPGAVDTDLFKPRGKEALSLPRPISMFMGRVAVEKGIPDFLGLDLPGTKVVVGGGPDLDKLKETYPDTVFTGPKYGEELAGLLSAADVFVFPSRTDTFGLVMLEAMACGVPVAAFPVPGPQDVVINGSTGALDDDLEAAFHRALRLDPDACIEFALDNNWDRSTDRFLSQQTPIGSEDQAETSKDEAVNADLTASPRA</sequence>
<name>A0A5N0T836_9GAMM</name>
<dbReference type="GO" id="GO:0016757">
    <property type="term" value="F:glycosyltransferase activity"/>
    <property type="evidence" value="ECO:0007669"/>
    <property type="project" value="UniProtKB-ARBA"/>
</dbReference>
<protein>
    <submittedName>
        <fullName evidence="3">Glycosyltransferase family 1 protein</fullName>
    </submittedName>
</protein>
<evidence type="ECO:0000256" key="1">
    <source>
        <dbReference type="SAM" id="MobiDB-lite"/>
    </source>
</evidence>
<organism evidence="3 4">
    <name type="scientific">Marinihelvus fidelis</name>
    <dbReference type="NCBI Taxonomy" id="2613842"/>
    <lineage>
        <taxon>Bacteria</taxon>
        <taxon>Pseudomonadati</taxon>
        <taxon>Pseudomonadota</taxon>
        <taxon>Gammaproteobacteria</taxon>
        <taxon>Chromatiales</taxon>
        <taxon>Wenzhouxiangellaceae</taxon>
        <taxon>Marinihelvus</taxon>
    </lineage>
</organism>
<dbReference type="SUPFAM" id="SSF53756">
    <property type="entry name" value="UDP-Glycosyltransferase/glycogen phosphorylase"/>
    <property type="match status" value="1"/>
</dbReference>
<dbReference type="Pfam" id="PF13439">
    <property type="entry name" value="Glyco_transf_4"/>
    <property type="match status" value="1"/>
</dbReference>
<dbReference type="Gene3D" id="3.40.50.2000">
    <property type="entry name" value="Glycogen Phosphorylase B"/>
    <property type="match status" value="2"/>
</dbReference>
<accession>A0A5N0T836</accession>
<dbReference type="CDD" id="cd03814">
    <property type="entry name" value="GT4-like"/>
    <property type="match status" value="1"/>
</dbReference>
<gene>
    <name evidence="3" type="ORF">F3N42_13290</name>
</gene>
<reference evidence="3 4" key="1">
    <citation type="submission" date="2019-09" db="EMBL/GenBank/DDBJ databases">
        <title>Wenzhouxiangella sp. Genome sequencing and assembly.</title>
        <authorList>
            <person name="Zhang R."/>
        </authorList>
    </citation>
    <scope>NUCLEOTIDE SEQUENCE [LARGE SCALE GENOMIC DNA]</scope>
    <source>
        <strain evidence="3 4">W260</strain>
    </source>
</reference>
<proteinExistence type="predicted"/>
<comment type="caution">
    <text evidence="3">The sequence shown here is derived from an EMBL/GenBank/DDBJ whole genome shotgun (WGS) entry which is preliminary data.</text>
</comment>
<evidence type="ECO:0000259" key="2">
    <source>
        <dbReference type="Pfam" id="PF13439"/>
    </source>
</evidence>